<evidence type="ECO:0000313" key="1">
    <source>
        <dbReference type="EMBL" id="CAH1711862.1"/>
    </source>
</evidence>
<name>A0A9P0IPP9_APHGO</name>
<proteinExistence type="predicted"/>
<organism evidence="1 2">
    <name type="scientific">Aphis gossypii</name>
    <name type="common">Cotton aphid</name>
    <dbReference type="NCBI Taxonomy" id="80765"/>
    <lineage>
        <taxon>Eukaryota</taxon>
        <taxon>Metazoa</taxon>
        <taxon>Ecdysozoa</taxon>
        <taxon>Arthropoda</taxon>
        <taxon>Hexapoda</taxon>
        <taxon>Insecta</taxon>
        <taxon>Pterygota</taxon>
        <taxon>Neoptera</taxon>
        <taxon>Paraneoptera</taxon>
        <taxon>Hemiptera</taxon>
        <taxon>Sternorrhyncha</taxon>
        <taxon>Aphidomorpha</taxon>
        <taxon>Aphidoidea</taxon>
        <taxon>Aphididae</taxon>
        <taxon>Aphidini</taxon>
        <taxon>Aphis</taxon>
        <taxon>Aphis</taxon>
    </lineage>
</organism>
<protein>
    <submittedName>
        <fullName evidence="1">Uncharacterized protein</fullName>
    </submittedName>
</protein>
<gene>
    <name evidence="1" type="ORF">APHIGO_LOCUS1765</name>
</gene>
<keyword evidence="2" id="KW-1185">Reference proteome</keyword>
<reference evidence="1" key="2">
    <citation type="submission" date="2022-10" db="EMBL/GenBank/DDBJ databases">
        <authorList>
            <consortium name="ENA_rothamsted_submissions"/>
            <consortium name="culmorum"/>
            <person name="King R."/>
        </authorList>
    </citation>
    <scope>NUCLEOTIDE SEQUENCE</scope>
</reference>
<sequence length="78" mass="8897">MSLLSNYFKSLEGLDDILVYFDSTYVNGTYKSTITEYGIQLAFYDIHQYFYHTCGTFTMSQKKAMVGSTTCQKGSTKN</sequence>
<dbReference type="EMBL" id="OU899034">
    <property type="protein sequence ID" value="CAH1711862.1"/>
    <property type="molecule type" value="Genomic_DNA"/>
</dbReference>
<dbReference type="Proteomes" id="UP001154329">
    <property type="component" value="Chromosome 1"/>
</dbReference>
<accession>A0A9P0IPP9</accession>
<reference evidence="1" key="1">
    <citation type="submission" date="2022-02" db="EMBL/GenBank/DDBJ databases">
        <authorList>
            <person name="King R."/>
        </authorList>
    </citation>
    <scope>NUCLEOTIDE SEQUENCE</scope>
</reference>
<evidence type="ECO:0000313" key="2">
    <source>
        <dbReference type="Proteomes" id="UP001154329"/>
    </source>
</evidence>
<dbReference type="AlphaFoldDB" id="A0A9P0IPP9"/>